<evidence type="ECO:0000256" key="1">
    <source>
        <dbReference type="SAM" id="MobiDB-lite"/>
    </source>
</evidence>
<reference evidence="5 6" key="1">
    <citation type="journal article" date="2020" name="bioRxiv">
        <title>Sequence and annotation of 42 cannabis genomes reveals extensive copy number variation in cannabinoid synthesis and pathogen resistance genes.</title>
        <authorList>
            <person name="Mckernan K.J."/>
            <person name="Helbert Y."/>
            <person name="Kane L.T."/>
            <person name="Ebling H."/>
            <person name="Zhang L."/>
            <person name="Liu B."/>
            <person name="Eaton Z."/>
            <person name="Mclaughlin S."/>
            <person name="Kingan S."/>
            <person name="Baybayan P."/>
            <person name="Concepcion G."/>
            <person name="Jordan M."/>
            <person name="Riva A."/>
            <person name="Barbazuk W."/>
            <person name="Harkins T."/>
        </authorList>
    </citation>
    <scope>NUCLEOTIDE SEQUENCE [LARGE SCALE GENOMIC DNA]</scope>
    <source>
        <strain evidence="6">cv. Jamaican Lion 4</strain>
        <tissue evidence="5">Leaf</tissue>
    </source>
</reference>
<feature type="region of interest" description="Disordered" evidence="1">
    <location>
        <begin position="269"/>
        <end position="292"/>
    </location>
</feature>
<sequence length="502" mass="57679">MASSSADGRNMMPVNEQLYLEEEEVEALRVPVAREEEVAIDTRWCLVGKLLTGRVSDFNVFQNMMAFLWQPGMEMYVKELNPNLFLFQFYHEIDIQRVIEGSPWTYDRKPFIFTRLKEGDNPRLVGINHLDMWIQLHDLQSGNQTLSVVTALGNYIGQFLESDQNNFVGVWREYLRVRVRIDVRKPIKRRRKIITEHSSWYWVNFKYEKLPTFCFICGIIGHAERFCPRLFEKPLHLHDKPYGLELRAPNQRRQSSFWAQWLRSGAVVREDGRRPSHDSSASPGSNPRPTNVEEIVGKTRQNHGINNPHFHGIIDSRNPSDGILGINGEDAALNVSNNGNFFDSDINTIVDSKRKRPGYTFVDVPVTPGLENFNVSSLFQVDSVDWDVDVVRDLFSPTDAAAILGIPISQSTYEDTWYWLTEQDGFYSVRSAYKLIQDQKFGSTPTEIGKFWKQMWAEKVPPKSKDFIWRAASKCLSTKTNLCIKKRGSFSSGLVGAHLATL</sequence>
<protein>
    <recommendedName>
        <fullName evidence="7">CCHC-type domain-containing protein</fullName>
    </recommendedName>
</protein>
<dbReference type="PANTHER" id="PTHR31286:SF183">
    <property type="entry name" value="CCHC-TYPE DOMAIN-CONTAINING PROTEIN"/>
    <property type="match status" value="1"/>
</dbReference>
<accession>A0A7J6I5B2</accession>
<feature type="domain" description="Reverse transcriptase zinc-binding" evidence="2">
    <location>
        <begin position="427"/>
        <end position="483"/>
    </location>
</feature>
<evidence type="ECO:0008006" key="7">
    <source>
        <dbReference type="Google" id="ProtNLM"/>
    </source>
</evidence>
<proteinExistence type="predicted"/>
<dbReference type="InterPro" id="IPR025558">
    <property type="entry name" value="DUF4283"/>
</dbReference>
<dbReference type="Pfam" id="PF13966">
    <property type="entry name" value="zf-RVT"/>
    <property type="match status" value="1"/>
</dbReference>
<evidence type="ECO:0000259" key="4">
    <source>
        <dbReference type="Pfam" id="PF14392"/>
    </source>
</evidence>
<dbReference type="Pfam" id="PF14111">
    <property type="entry name" value="DUF4283"/>
    <property type="match status" value="1"/>
</dbReference>
<dbReference type="PANTHER" id="PTHR31286">
    <property type="entry name" value="GLYCINE-RICH CELL WALL STRUCTURAL PROTEIN 1.8-LIKE"/>
    <property type="match status" value="1"/>
</dbReference>
<dbReference type="Pfam" id="PF14392">
    <property type="entry name" value="zf-CCHC_4"/>
    <property type="match status" value="1"/>
</dbReference>
<dbReference type="InterPro" id="IPR040256">
    <property type="entry name" value="At4g02000-like"/>
</dbReference>
<keyword evidence="6" id="KW-1185">Reference proteome</keyword>
<organism evidence="5 6">
    <name type="scientific">Cannabis sativa</name>
    <name type="common">Hemp</name>
    <name type="synonym">Marijuana</name>
    <dbReference type="NCBI Taxonomy" id="3483"/>
    <lineage>
        <taxon>Eukaryota</taxon>
        <taxon>Viridiplantae</taxon>
        <taxon>Streptophyta</taxon>
        <taxon>Embryophyta</taxon>
        <taxon>Tracheophyta</taxon>
        <taxon>Spermatophyta</taxon>
        <taxon>Magnoliopsida</taxon>
        <taxon>eudicotyledons</taxon>
        <taxon>Gunneridae</taxon>
        <taxon>Pentapetalae</taxon>
        <taxon>rosids</taxon>
        <taxon>fabids</taxon>
        <taxon>Rosales</taxon>
        <taxon>Cannabaceae</taxon>
        <taxon>Cannabis</taxon>
    </lineage>
</organism>
<comment type="caution">
    <text evidence="5">The sequence shown here is derived from an EMBL/GenBank/DDBJ whole genome shotgun (WGS) entry which is preliminary data.</text>
</comment>
<evidence type="ECO:0000313" key="5">
    <source>
        <dbReference type="EMBL" id="KAF4402784.1"/>
    </source>
</evidence>
<dbReference type="InterPro" id="IPR025836">
    <property type="entry name" value="Zn_knuckle_CX2CX4HX4C"/>
</dbReference>
<dbReference type="AlphaFoldDB" id="A0A7J6I5B2"/>
<dbReference type="EMBL" id="JAATIQ010000006">
    <property type="protein sequence ID" value="KAF4402784.1"/>
    <property type="molecule type" value="Genomic_DNA"/>
</dbReference>
<evidence type="ECO:0000259" key="2">
    <source>
        <dbReference type="Pfam" id="PF13966"/>
    </source>
</evidence>
<feature type="compositionally biased region" description="Polar residues" evidence="1">
    <location>
        <begin position="278"/>
        <end position="289"/>
    </location>
</feature>
<name>A0A7J6I5B2_CANSA</name>
<feature type="domain" description="DUF4283" evidence="3">
    <location>
        <begin position="43"/>
        <end position="119"/>
    </location>
</feature>
<dbReference type="Proteomes" id="UP000583929">
    <property type="component" value="Unassembled WGS sequence"/>
</dbReference>
<dbReference type="InterPro" id="IPR026960">
    <property type="entry name" value="RVT-Znf"/>
</dbReference>
<evidence type="ECO:0000259" key="3">
    <source>
        <dbReference type="Pfam" id="PF14111"/>
    </source>
</evidence>
<evidence type="ECO:0000313" key="6">
    <source>
        <dbReference type="Proteomes" id="UP000583929"/>
    </source>
</evidence>
<gene>
    <name evidence="5" type="ORF">G4B88_010236</name>
</gene>
<feature type="domain" description="Zinc knuckle CX2CX4HX4C" evidence="4">
    <location>
        <begin position="181"/>
        <end position="228"/>
    </location>
</feature>